<comment type="caution">
    <text evidence="2">The sequence shown here is derived from an EMBL/GenBank/DDBJ whole genome shotgun (WGS) entry which is preliminary data.</text>
</comment>
<name>A0A120AGW9_9GAMM</name>
<dbReference type="Proteomes" id="UP000023435">
    <property type="component" value="Unassembled WGS sequence"/>
</dbReference>
<evidence type="ECO:0000313" key="2">
    <source>
        <dbReference type="EMBL" id="KWS05240.1"/>
    </source>
</evidence>
<accession>A0A120AGW9</accession>
<evidence type="ECO:0000313" key="3">
    <source>
        <dbReference type="Proteomes" id="UP000023435"/>
    </source>
</evidence>
<reference evidence="2 3" key="1">
    <citation type="journal article" date="2014" name="Genome Announc.">
        <title>Draft Genome Sequence of Lysobacter capsici AZ78, a Bacterium Antagonistic to Plant-Pathogenic Oomycetes.</title>
        <authorList>
            <person name="Puopolo G."/>
            <person name="Sonego P."/>
            <person name="Engelen K."/>
            <person name="Pertot I."/>
        </authorList>
    </citation>
    <scope>NUCLEOTIDE SEQUENCE [LARGE SCALE GENOMIC DNA]</scope>
    <source>
        <strain evidence="2 3">AZ78</strain>
    </source>
</reference>
<proteinExistence type="predicted"/>
<organism evidence="2 3">
    <name type="scientific">Lysobacter capsici AZ78</name>
    <dbReference type="NCBI Taxonomy" id="1444315"/>
    <lineage>
        <taxon>Bacteria</taxon>
        <taxon>Pseudomonadati</taxon>
        <taxon>Pseudomonadota</taxon>
        <taxon>Gammaproteobacteria</taxon>
        <taxon>Lysobacterales</taxon>
        <taxon>Lysobacteraceae</taxon>
        <taxon>Lysobacter</taxon>
    </lineage>
</organism>
<feature type="region of interest" description="Disordered" evidence="1">
    <location>
        <begin position="31"/>
        <end position="66"/>
    </location>
</feature>
<gene>
    <name evidence="2" type="ORF">AZ78_2791</name>
</gene>
<dbReference type="AlphaFoldDB" id="A0A120AGW9"/>
<sequence length="66" mass="6880">MSANRGPRAAGYPQAVAAANRAALAAYREAGHEPPPAHLGSPRVGRVTPRRYIPSIPPTSPVTRPA</sequence>
<dbReference type="EMBL" id="JAJA02000001">
    <property type="protein sequence ID" value="KWS05240.1"/>
    <property type="molecule type" value="Genomic_DNA"/>
</dbReference>
<evidence type="ECO:0000256" key="1">
    <source>
        <dbReference type="SAM" id="MobiDB-lite"/>
    </source>
</evidence>
<keyword evidence="3" id="KW-1185">Reference proteome</keyword>
<protein>
    <submittedName>
        <fullName evidence="2">Uncharacterized protein</fullName>
    </submittedName>
</protein>